<evidence type="ECO:0000256" key="1">
    <source>
        <dbReference type="SAM" id="MobiDB-lite"/>
    </source>
</evidence>
<gene>
    <name evidence="2" type="ORF">PSTG_14672</name>
</gene>
<accession>A0A0L0UXZ9</accession>
<dbReference type="PANTHER" id="PTHR46929:SF3">
    <property type="entry name" value="MYB_SANT-LIKE DOMAIN-CONTAINING PROTEIN"/>
    <property type="match status" value="1"/>
</dbReference>
<evidence type="ECO:0000313" key="2">
    <source>
        <dbReference type="EMBL" id="KNE91927.1"/>
    </source>
</evidence>
<dbReference type="OrthoDB" id="76215at2759"/>
<protein>
    <recommendedName>
        <fullName evidence="4">Myb/SANT-like domain-containing protein</fullName>
    </recommendedName>
</protein>
<feature type="compositionally biased region" description="Polar residues" evidence="1">
    <location>
        <begin position="108"/>
        <end position="123"/>
    </location>
</feature>
<feature type="compositionally biased region" description="Acidic residues" evidence="1">
    <location>
        <begin position="251"/>
        <end position="262"/>
    </location>
</feature>
<feature type="compositionally biased region" description="Low complexity" evidence="1">
    <location>
        <begin position="49"/>
        <end position="70"/>
    </location>
</feature>
<organism evidence="2 3">
    <name type="scientific">Puccinia striiformis f. sp. tritici PST-78</name>
    <dbReference type="NCBI Taxonomy" id="1165861"/>
    <lineage>
        <taxon>Eukaryota</taxon>
        <taxon>Fungi</taxon>
        <taxon>Dikarya</taxon>
        <taxon>Basidiomycota</taxon>
        <taxon>Pucciniomycotina</taxon>
        <taxon>Pucciniomycetes</taxon>
        <taxon>Pucciniales</taxon>
        <taxon>Pucciniaceae</taxon>
        <taxon>Puccinia</taxon>
    </lineage>
</organism>
<keyword evidence="3" id="KW-1185">Reference proteome</keyword>
<evidence type="ECO:0008006" key="4">
    <source>
        <dbReference type="Google" id="ProtNLM"/>
    </source>
</evidence>
<comment type="caution">
    <text evidence="2">The sequence shown here is derived from an EMBL/GenBank/DDBJ whole genome shotgun (WGS) entry which is preliminary data.</text>
</comment>
<dbReference type="EMBL" id="AJIL01000183">
    <property type="protein sequence ID" value="KNE91927.1"/>
    <property type="molecule type" value="Genomic_DNA"/>
</dbReference>
<name>A0A0L0UXZ9_9BASI</name>
<proteinExistence type="predicted"/>
<dbReference type="PANTHER" id="PTHR46929">
    <property type="entry name" value="EXPRESSED PROTEIN"/>
    <property type="match status" value="1"/>
</dbReference>
<reference evidence="3" key="1">
    <citation type="submission" date="2014-03" db="EMBL/GenBank/DDBJ databases">
        <title>The Genome Sequence of Puccinia striiformis f. sp. tritici PST-78.</title>
        <authorList>
            <consortium name="The Broad Institute Genome Sequencing Platform"/>
            <person name="Cuomo C."/>
            <person name="Hulbert S."/>
            <person name="Chen X."/>
            <person name="Walker B."/>
            <person name="Young S.K."/>
            <person name="Zeng Q."/>
            <person name="Gargeya S."/>
            <person name="Fitzgerald M."/>
            <person name="Haas B."/>
            <person name="Abouelleil A."/>
            <person name="Alvarado L."/>
            <person name="Arachchi H.M."/>
            <person name="Berlin A.M."/>
            <person name="Chapman S.B."/>
            <person name="Goldberg J."/>
            <person name="Griggs A."/>
            <person name="Gujja S."/>
            <person name="Hansen M."/>
            <person name="Howarth C."/>
            <person name="Imamovic A."/>
            <person name="Larimer J."/>
            <person name="McCowan C."/>
            <person name="Montmayeur A."/>
            <person name="Murphy C."/>
            <person name="Neiman D."/>
            <person name="Pearson M."/>
            <person name="Priest M."/>
            <person name="Roberts A."/>
            <person name="Saif S."/>
            <person name="Shea T."/>
            <person name="Sisk P."/>
            <person name="Sykes S."/>
            <person name="Wortman J."/>
            <person name="Nusbaum C."/>
            <person name="Birren B."/>
        </authorList>
    </citation>
    <scope>NUCLEOTIDE SEQUENCE [LARGE SCALE GENOMIC DNA]</scope>
    <source>
        <strain evidence="3">race PST-78</strain>
    </source>
</reference>
<dbReference type="Proteomes" id="UP000054564">
    <property type="component" value="Unassembled WGS sequence"/>
</dbReference>
<feature type="region of interest" description="Disordered" evidence="1">
    <location>
        <begin position="91"/>
        <end position="123"/>
    </location>
</feature>
<feature type="compositionally biased region" description="Low complexity" evidence="1">
    <location>
        <begin position="94"/>
        <end position="107"/>
    </location>
</feature>
<evidence type="ECO:0000313" key="3">
    <source>
        <dbReference type="Proteomes" id="UP000054564"/>
    </source>
</evidence>
<feature type="region of interest" description="Disordered" evidence="1">
    <location>
        <begin position="1"/>
        <end position="74"/>
    </location>
</feature>
<feature type="region of interest" description="Disordered" evidence="1">
    <location>
        <begin position="251"/>
        <end position="289"/>
    </location>
</feature>
<dbReference type="AlphaFoldDB" id="A0A0L0UXZ9"/>
<sequence length="346" mass="37063">MVRRRATQAPQPPTTPRDTRQGRSGRMDLLTPGEQMSVPSERMTGTPLSRSTGSATSNTTGTHGSVGTTTPATGQPLTFTPNGTQSTIPIPWSQTPTPGQATQPATQESTVGPNKSQATDTGTLQSQKLTWTPALDKSALELYVQAVEDGKRSEGGFKPEVHRWVASELLAEFPGNAFTNKKVKSKLAQNEEQCMVTASEDVWAAFLVSHPLAKRFKNMPFPEYHELNVIFSGNAATGALRRGAVAEEGFDECGEPGEDPNDSPENRQPAAAGDSDQATRSIRARPGVCPPRTHCVTSGDQFESSIKRLVDAFIASQDNSAGGEVSKIVLACAKFQDSFADNLEME</sequence>